<dbReference type="Proteomes" id="UP000254280">
    <property type="component" value="Unassembled WGS sequence"/>
</dbReference>
<protein>
    <submittedName>
        <fullName evidence="1">Uncharacterized protein</fullName>
    </submittedName>
</protein>
<proteinExistence type="predicted"/>
<evidence type="ECO:0000313" key="2">
    <source>
        <dbReference type="Proteomes" id="UP000254280"/>
    </source>
</evidence>
<keyword evidence="2" id="KW-1185">Reference proteome</keyword>
<sequence length="98" mass="11668">MSPYLYPRIPEQVLLDYQIELEKWILSASIDEIRDYFVVLHGGVFPDDWHDYVSRHQNNSSRKLEHILSCDQCQYLLLAIHTVSSFREDLKSLFVNRI</sequence>
<reference evidence="1 2" key="1">
    <citation type="submission" date="2018-06" db="EMBL/GenBank/DDBJ databases">
        <authorList>
            <consortium name="Pathogen Informatics"/>
            <person name="Doyle S."/>
        </authorList>
    </citation>
    <scope>NUCLEOTIDE SEQUENCE [LARGE SCALE GENOMIC DNA]</scope>
    <source>
        <strain evidence="1 2">NCTC10699</strain>
    </source>
</reference>
<organism evidence="1 2">
    <name type="scientific">[Pasteurella] mairii</name>
    <dbReference type="NCBI Taxonomy" id="757"/>
    <lineage>
        <taxon>Bacteria</taxon>
        <taxon>Pseudomonadati</taxon>
        <taxon>Pseudomonadota</taxon>
        <taxon>Gammaproteobacteria</taxon>
        <taxon>Pasteurellales</taxon>
        <taxon>Pasteurellaceae</taxon>
    </lineage>
</organism>
<evidence type="ECO:0000313" key="1">
    <source>
        <dbReference type="EMBL" id="SUB34475.1"/>
    </source>
</evidence>
<gene>
    <name evidence="1" type="ORF">NCTC10699_02144</name>
</gene>
<accession>A0A379B744</accession>
<name>A0A379B744_9PAST</name>
<dbReference type="EMBL" id="UGSS01000002">
    <property type="protein sequence ID" value="SUB34475.1"/>
    <property type="molecule type" value="Genomic_DNA"/>
</dbReference>
<dbReference type="AlphaFoldDB" id="A0A379B744"/>